<dbReference type="RefSeq" id="WP_085358317.1">
    <property type="nucleotide sequence ID" value="NZ_NAFD01000163.1"/>
</dbReference>
<evidence type="ECO:0000256" key="4">
    <source>
        <dbReference type="ARBA" id="ARBA00022806"/>
    </source>
</evidence>
<evidence type="ECO:0000256" key="2">
    <source>
        <dbReference type="ARBA" id="ARBA00022741"/>
    </source>
</evidence>
<dbReference type="InterPro" id="IPR000719">
    <property type="entry name" value="Prot_kinase_dom"/>
</dbReference>
<dbReference type="Pfam" id="PF13086">
    <property type="entry name" value="AAA_11"/>
    <property type="match status" value="1"/>
</dbReference>
<dbReference type="GO" id="GO:0043139">
    <property type="term" value="F:5'-3' DNA helicase activity"/>
    <property type="evidence" value="ECO:0007669"/>
    <property type="project" value="TreeGrafter"/>
</dbReference>
<dbReference type="GO" id="GO:0004672">
    <property type="term" value="F:protein kinase activity"/>
    <property type="evidence" value="ECO:0007669"/>
    <property type="project" value="InterPro"/>
</dbReference>
<dbReference type="Proteomes" id="UP000193553">
    <property type="component" value="Unassembled WGS sequence"/>
</dbReference>
<dbReference type="CDD" id="cd18808">
    <property type="entry name" value="SF1_C_Upf1"/>
    <property type="match status" value="1"/>
</dbReference>
<sequence>MAARRIGSKSFLGAYRIETDPLLGPKPALGRPGLQPALDPDGRSVLVKFWDRAGKGRDADLEQIWRSEIRQLQRLAAVPRAEELFVPMVASGEDDQGFYLVLDPGQTSPLEVYRRGASQPSVMTQYRLSRNRRRLWANAKRAAEGLELLHSQGVIHRNVDPWAIMTAFGDQPDFRMTGFEWSMRLAAADLPLAGREATDGRENVASFGRDWTNLGILVAELVGAPLNRVSDLRLVPSDIAEHLSAAEGKLLRSMMRLETAERLDGEEICRRMDDVVLAITAEAAGREAKSAIALRLGRNSKVAEIVRGVSDNEIEITDEQSQMEFIQADLSAEPYFVRVRQKPDDEPSYALLGQAMTYWLTPFRVAESSDAADWEFATCERAQRGRLPSDWIEGSVSLEWSSLDLVDSRAARESFPRRRGKVARWSDYIGQAEPKQAKKTDLDRMHGAFSLLLALEMAYAAADVFPVEVPARSARAPSGESYTLTVSSRYDRARAELSDALALEAPAVRLTKMLESDDLVQQEGSWILTETGELGDHTDETEWRFLDRSEAEARERLRFDGASPAEATSVAYLSPPGMAGQLAQFRRRRKALKVLREHTELLRMLIDPRSRIDDSHDPLNEKEARFKEFDESKKGALREILSTVPLFFLQGPPGVGKTFLVGDIVKRRFEDDPSTRMLLSAQSNAAIDHLMKEIQSIFGDGSGVAPVMVRARPADDDPSDTDLEIDRQADRHLQALAKSQLVAEASSGLQDKVIALARAREEQQGVGRSKRRNRMNAEGRAFEGMILRSANLVFATTNSAAVERLIEERSLFDWTIVEEAGKATGGELLSPLLLSYRRLMIGDHKQLPPYNVERMTRLLSAPDKVKAAVGAAQELISRHLKDAGLDELFDEIEDDSDDFGRLCSQTLSILTMFESMVEEEFARKAKARREFRPIARRLEEQYRMHPAIAKIVSDCFYGGDLSTNTKKAEEYRTRKPPLSLSTGGSAPDAPIVFVDMPFVRATKGYRGGEKAPPWSNPDEVKAALAVLTNLRAQEGLKPSLAVLSPYREQVRSLRDAINAKTAGLAHLSSFKPAVGDGEFCGTVDSFQGDQADIVLISLVRNNGHGAPAKALGFLRDNRRMNVLLSRAKWRLVMIGSLEFYRNVVDVAEGLPESDIGFMKKFLGALDAAKNDGDAQIVSWSQLRGGSV</sequence>
<dbReference type="InterPro" id="IPR011009">
    <property type="entry name" value="Kinase-like_dom_sf"/>
</dbReference>
<feature type="domain" description="Protein kinase" evidence="6">
    <location>
        <begin position="1"/>
        <end position="277"/>
    </location>
</feature>
<accession>A0A1X3HCG6</accession>
<keyword evidence="2" id="KW-0547">Nucleotide-binding</keyword>
<dbReference type="Gene3D" id="1.10.510.10">
    <property type="entry name" value="Transferase(Phosphotransferase) domain 1"/>
    <property type="match status" value="1"/>
</dbReference>
<dbReference type="EMBL" id="NAFI01000153">
    <property type="protein sequence ID" value="OSJ15655.1"/>
    <property type="molecule type" value="Genomic_DNA"/>
</dbReference>
<dbReference type="PANTHER" id="PTHR43788:SF8">
    <property type="entry name" value="DNA-BINDING PROTEIN SMUBP-2"/>
    <property type="match status" value="1"/>
</dbReference>
<dbReference type="GO" id="GO:0016787">
    <property type="term" value="F:hydrolase activity"/>
    <property type="evidence" value="ECO:0007669"/>
    <property type="project" value="UniProtKB-KW"/>
</dbReference>
<dbReference type="SUPFAM" id="SSF56112">
    <property type="entry name" value="Protein kinase-like (PK-like)"/>
    <property type="match status" value="1"/>
</dbReference>
<keyword evidence="4" id="KW-0347">Helicase</keyword>
<dbReference type="PANTHER" id="PTHR43788">
    <property type="entry name" value="DNA2/NAM7 HELICASE FAMILY MEMBER"/>
    <property type="match status" value="1"/>
</dbReference>
<evidence type="ECO:0000313" key="8">
    <source>
        <dbReference type="Proteomes" id="UP000193553"/>
    </source>
</evidence>
<comment type="caution">
    <text evidence="7">The sequence shown here is derived from an EMBL/GenBank/DDBJ whole genome shotgun (WGS) entry which is preliminary data.</text>
</comment>
<dbReference type="PROSITE" id="PS50011">
    <property type="entry name" value="PROTEIN_KINASE_DOM"/>
    <property type="match status" value="1"/>
</dbReference>
<keyword evidence="5" id="KW-0067">ATP-binding</keyword>
<name>A0A1X3HCG6_9BRAD</name>
<gene>
    <name evidence="7" type="ORF">BSZ18_07250</name>
</gene>
<dbReference type="InterPro" id="IPR027417">
    <property type="entry name" value="P-loop_NTPase"/>
</dbReference>
<comment type="similarity">
    <text evidence="1">Belongs to the DNA2/NAM7 helicase family.</text>
</comment>
<dbReference type="Gene3D" id="3.40.50.300">
    <property type="entry name" value="P-loop containing nucleotide triphosphate hydrolases"/>
    <property type="match status" value="2"/>
</dbReference>
<organism evidence="7 8">
    <name type="scientific">Bradyrhizobium canariense</name>
    <dbReference type="NCBI Taxonomy" id="255045"/>
    <lineage>
        <taxon>Bacteria</taxon>
        <taxon>Pseudomonadati</taxon>
        <taxon>Pseudomonadota</taxon>
        <taxon>Alphaproteobacteria</taxon>
        <taxon>Hyphomicrobiales</taxon>
        <taxon>Nitrobacteraceae</taxon>
        <taxon>Bradyrhizobium</taxon>
    </lineage>
</organism>
<evidence type="ECO:0000256" key="1">
    <source>
        <dbReference type="ARBA" id="ARBA00007913"/>
    </source>
</evidence>
<dbReference type="AlphaFoldDB" id="A0A1X3HCG6"/>
<proteinExistence type="inferred from homology"/>
<dbReference type="InterPro" id="IPR050534">
    <property type="entry name" value="Coronavir_polyprotein_1ab"/>
</dbReference>
<evidence type="ECO:0000313" key="7">
    <source>
        <dbReference type="EMBL" id="OSJ15655.1"/>
    </source>
</evidence>
<keyword evidence="3" id="KW-0378">Hydrolase</keyword>
<evidence type="ECO:0000256" key="5">
    <source>
        <dbReference type="ARBA" id="ARBA00022840"/>
    </source>
</evidence>
<dbReference type="InterPro" id="IPR041679">
    <property type="entry name" value="DNA2/NAM7-like_C"/>
</dbReference>
<dbReference type="InterPro" id="IPR047187">
    <property type="entry name" value="SF1_C_Upf1"/>
</dbReference>
<evidence type="ECO:0000256" key="3">
    <source>
        <dbReference type="ARBA" id="ARBA00022801"/>
    </source>
</evidence>
<protein>
    <recommendedName>
        <fullName evidence="6">Protein kinase domain-containing protein</fullName>
    </recommendedName>
</protein>
<evidence type="ECO:0000259" key="6">
    <source>
        <dbReference type="PROSITE" id="PS50011"/>
    </source>
</evidence>
<dbReference type="OrthoDB" id="9757917at2"/>
<reference evidence="7 8" key="1">
    <citation type="submission" date="2017-03" db="EMBL/GenBank/DDBJ databases">
        <title>Whole genome sequences of fourteen strains of Bradyrhizobium canariense and one strain of Bradyrhizobium japonicum isolated from Lupinus (Papilionoideae: Genisteae) species in Algeria.</title>
        <authorList>
            <person name="Crovadore J."/>
            <person name="Chekireb D."/>
            <person name="Brachmann A."/>
            <person name="Chablais R."/>
            <person name="Cochard B."/>
            <person name="Lefort F."/>
        </authorList>
    </citation>
    <scope>NUCLEOTIDE SEQUENCE [LARGE SCALE GENOMIC DNA]</scope>
    <source>
        <strain evidence="7 8">UBMA195</strain>
    </source>
</reference>
<dbReference type="GO" id="GO:0005524">
    <property type="term" value="F:ATP binding"/>
    <property type="evidence" value="ECO:0007669"/>
    <property type="project" value="UniProtKB-KW"/>
</dbReference>
<dbReference type="Pfam" id="PF13087">
    <property type="entry name" value="AAA_12"/>
    <property type="match status" value="1"/>
</dbReference>
<dbReference type="SUPFAM" id="SSF52540">
    <property type="entry name" value="P-loop containing nucleoside triphosphate hydrolases"/>
    <property type="match status" value="1"/>
</dbReference>
<dbReference type="InterPro" id="IPR041677">
    <property type="entry name" value="DNA2/NAM7_AAA_11"/>
</dbReference>